<sequence length="233" mass="25737">MPFIRVFFPHHHKQTVFPFKQINRNAKRYPENSLPDLNENSLYLFYHTVAKTKTKMRLSAISLTLLLTPLSLATATNLAAESNDALLKRSTTPMKPLMVRTPGTTPAHMLARSPNPQDNVSCASDERVCGRACVPEDYNCCPSNVSGGCPRDEECQEDDDRWGCCPEGEDCSWDDDDDDDDDGLFDRIEDFGDDVADGWNDFWDGDDDDAAGMLKPGVGVALAAAIVAAVLPY</sequence>
<dbReference type="EMBL" id="CDMC01000012">
    <property type="protein sequence ID" value="CEL08839.1"/>
    <property type="molecule type" value="Genomic_DNA"/>
</dbReference>
<keyword evidence="2" id="KW-1185">Reference proteome</keyword>
<reference evidence="2" key="1">
    <citation type="journal article" date="2016" name="Genome Announc.">
        <title>Draft genome sequences of fungus Aspergillus calidoustus.</title>
        <authorList>
            <person name="Horn F."/>
            <person name="Linde J."/>
            <person name="Mattern D.J."/>
            <person name="Walther G."/>
            <person name="Guthke R."/>
            <person name="Scherlach K."/>
            <person name="Martin K."/>
            <person name="Brakhage A.A."/>
            <person name="Petzke L."/>
            <person name="Valiante V."/>
        </authorList>
    </citation>
    <scope>NUCLEOTIDE SEQUENCE [LARGE SCALE GENOMIC DNA]</scope>
    <source>
        <strain evidence="2">SF006504</strain>
    </source>
</reference>
<proteinExistence type="predicted"/>
<evidence type="ECO:0000313" key="1">
    <source>
        <dbReference type="EMBL" id="CEL08839.1"/>
    </source>
</evidence>
<evidence type="ECO:0000313" key="2">
    <source>
        <dbReference type="Proteomes" id="UP000054771"/>
    </source>
</evidence>
<organism evidence="1 2">
    <name type="scientific">Aspergillus calidoustus</name>
    <dbReference type="NCBI Taxonomy" id="454130"/>
    <lineage>
        <taxon>Eukaryota</taxon>
        <taxon>Fungi</taxon>
        <taxon>Dikarya</taxon>
        <taxon>Ascomycota</taxon>
        <taxon>Pezizomycotina</taxon>
        <taxon>Eurotiomycetes</taxon>
        <taxon>Eurotiomycetidae</taxon>
        <taxon>Eurotiales</taxon>
        <taxon>Aspergillaceae</taxon>
        <taxon>Aspergillus</taxon>
        <taxon>Aspergillus subgen. Nidulantes</taxon>
    </lineage>
</organism>
<protein>
    <submittedName>
        <fullName evidence="1">Uncharacterized protein</fullName>
    </submittedName>
</protein>
<dbReference type="STRING" id="454130.A0A0U5GC85"/>
<dbReference type="OMA" id="ADEYCAM"/>
<dbReference type="OrthoDB" id="4508538at2759"/>
<dbReference type="AlphaFoldDB" id="A0A0U5GC85"/>
<accession>A0A0U5GC85</accession>
<dbReference type="Proteomes" id="UP000054771">
    <property type="component" value="Unassembled WGS sequence"/>
</dbReference>
<name>A0A0U5GC85_ASPCI</name>
<gene>
    <name evidence="1" type="ORF">ASPCAL11984</name>
</gene>